<dbReference type="EMBL" id="CAVMBE010000025">
    <property type="protein sequence ID" value="CAK4012648.1"/>
    <property type="molecule type" value="Genomic_DNA"/>
</dbReference>
<evidence type="ECO:0000256" key="1">
    <source>
        <dbReference type="SAM" id="MobiDB-lite"/>
    </source>
</evidence>
<dbReference type="Proteomes" id="UP001296104">
    <property type="component" value="Unassembled WGS sequence"/>
</dbReference>
<evidence type="ECO:0000313" key="3">
    <source>
        <dbReference type="Proteomes" id="UP001296104"/>
    </source>
</evidence>
<dbReference type="AlphaFoldDB" id="A0AAI8YYL3"/>
<name>A0AAI8YYL3_9PEZI</name>
<sequence>MGKRQAFAKEEKAPKPSKKSCRPVGSKSATSAIKIGAPDEFRAIGKRSVVQQKASQTKASRRITTSDDHGRAWSPEASESVRVVVGKLPGSKELDVVDDGNSVVPQVQLLPTPPPSQELSDGGRADVGTERQDSMIRGGECSAEGGVEQDRRHVLYAVHHGMEGPWYPWNGTHIKGLFPTMREANAAAMRIYKEVCPRWTEFGMTSMGFRPSASPLPEVGLGRAQKWHNLQGEVQYAFHDSDFGLQYLAVVKHRVVRAAASQDCSNGLAPVQVERGRVGGVKV</sequence>
<evidence type="ECO:0000313" key="2">
    <source>
        <dbReference type="EMBL" id="CAK4012648.1"/>
    </source>
</evidence>
<protein>
    <submittedName>
        <fullName evidence="2">Uncharacterized protein</fullName>
    </submittedName>
</protein>
<feature type="compositionally biased region" description="Polar residues" evidence="1">
    <location>
        <begin position="49"/>
        <end position="58"/>
    </location>
</feature>
<accession>A0AAI8YYL3</accession>
<comment type="caution">
    <text evidence="2">The sequence shown here is derived from an EMBL/GenBank/DDBJ whole genome shotgun (WGS) entry which is preliminary data.</text>
</comment>
<feature type="region of interest" description="Disordered" evidence="1">
    <location>
        <begin position="47"/>
        <end position="76"/>
    </location>
</feature>
<gene>
    <name evidence="2" type="ORF">LECACI_7A004483</name>
</gene>
<proteinExistence type="predicted"/>
<keyword evidence="3" id="KW-1185">Reference proteome</keyword>
<organism evidence="2 3">
    <name type="scientific">Lecanosticta acicola</name>
    <dbReference type="NCBI Taxonomy" id="111012"/>
    <lineage>
        <taxon>Eukaryota</taxon>
        <taxon>Fungi</taxon>
        <taxon>Dikarya</taxon>
        <taxon>Ascomycota</taxon>
        <taxon>Pezizomycotina</taxon>
        <taxon>Dothideomycetes</taxon>
        <taxon>Dothideomycetidae</taxon>
        <taxon>Mycosphaerellales</taxon>
        <taxon>Mycosphaerellaceae</taxon>
        <taxon>Lecanosticta</taxon>
    </lineage>
</organism>
<feature type="region of interest" description="Disordered" evidence="1">
    <location>
        <begin position="1"/>
        <end position="34"/>
    </location>
</feature>
<reference evidence="2" key="1">
    <citation type="submission" date="2023-11" db="EMBL/GenBank/DDBJ databases">
        <authorList>
            <person name="Alioto T."/>
            <person name="Alioto T."/>
            <person name="Gomez Garrido J."/>
        </authorList>
    </citation>
    <scope>NUCLEOTIDE SEQUENCE</scope>
</reference>